<dbReference type="InterPro" id="IPR001763">
    <property type="entry name" value="Rhodanese-like_dom"/>
</dbReference>
<dbReference type="EMBL" id="MTSD02000006">
    <property type="protein sequence ID" value="OOV86388.1"/>
    <property type="molecule type" value="Genomic_DNA"/>
</dbReference>
<dbReference type="GO" id="GO:0004792">
    <property type="term" value="F:thiosulfate-cyanide sulfurtransferase activity"/>
    <property type="evidence" value="ECO:0007669"/>
    <property type="project" value="InterPro"/>
</dbReference>
<dbReference type="PROSITE" id="PS00683">
    <property type="entry name" value="RHODANESE_2"/>
    <property type="match status" value="1"/>
</dbReference>
<dbReference type="Proteomes" id="UP000190064">
    <property type="component" value="Unassembled WGS sequence"/>
</dbReference>
<keyword evidence="2" id="KW-0808">Transferase</keyword>
<sequence>MSSEDNLLSLLIDSDQLEANLGNTNLLVIDVSCSRESYDNGHIPGAVFLDYRRLFNGHSPVPNKLPTQEQLSLLFSELGLSRDTHVVAYDDEGGGWAGRLLWTLDVIGHARYSYLNGGILAWRADDKAQEQEQTLPQASHYQAEHINLHERIELDELKSKIGTENFAVWDSRSRGEYEGTSSKAERAGHIPTAVHYEWTEAMDKENELRIRDMAEIITELQTKGLTIDQEIATYCQSHHRSGFTWLLGKILGFKQVRAYDGSWNEWGNRSDTPIET</sequence>
<gene>
    <name evidence="4" type="ORF">BTA35_0212755</name>
</gene>
<evidence type="ECO:0000256" key="1">
    <source>
        <dbReference type="ARBA" id="ARBA00022737"/>
    </source>
</evidence>
<dbReference type="Gene3D" id="3.40.250.10">
    <property type="entry name" value="Rhodanese-like domain"/>
    <property type="match status" value="2"/>
</dbReference>
<organism evidence="4 5">
    <name type="scientific">Oceanospirillum linum</name>
    <dbReference type="NCBI Taxonomy" id="966"/>
    <lineage>
        <taxon>Bacteria</taxon>
        <taxon>Pseudomonadati</taxon>
        <taxon>Pseudomonadota</taxon>
        <taxon>Gammaproteobacteria</taxon>
        <taxon>Oceanospirillales</taxon>
        <taxon>Oceanospirillaceae</taxon>
        <taxon>Oceanospirillum</taxon>
    </lineage>
</organism>
<dbReference type="SUPFAM" id="SSF52821">
    <property type="entry name" value="Rhodanese/Cell cycle control phosphatase"/>
    <property type="match status" value="2"/>
</dbReference>
<dbReference type="Pfam" id="PF00581">
    <property type="entry name" value="Rhodanese"/>
    <property type="match status" value="2"/>
</dbReference>
<dbReference type="PROSITE" id="PS00380">
    <property type="entry name" value="RHODANESE_1"/>
    <property type="match status" value="1"/>
</dbReference>
<evidence type="ECO:0000256" key="2">
    <source>
        <dbReference type="RuleBase" id="RU000507"/>
    </source>
</evidence>
<name>A0A1T1H965_OCELI</name>
<dbReference type="InterPro" id="IPR001307">
    <property type="entry name" value="Thiosulphate_STrfase_CS"/>
</dbReference>
<dbReference type="PROSITE" id="PS50206">
    <property type="entry name" value="RHODANESE_3"/>
    <property type="match status" value="2"/>
</dbReference>
<dbReference type="RefSeq" id="WP_078320202.1">
    <property type="nucleotide sequence ID" value="NZ_FXTS01000007.1"/>
</dbReference>
<dbReference type="SMART" id="SM00450">
    <property type="entry name" value="RHOD"/>
    <property type="match status" value="2"/>
</dbReference>
<dbReference type="CDD" id="cd01449">
    <property type="entry name" value="TST_Repeat_2"/>
    <property type="match status" value="1"/>
</dbReference>
<dbReference type="PANTHER" id="PTHR43855:SF1">
    <property type="entry name" value="THIOSULFATE SULFURTRANSFERASE"/>
    <property type="match status" value="1"/>
</dbReference>
<dbReference type="InterPro" id="IPR051126">
    <property type="entry name" value="Thiosulfate_sulfurtransferase"/>
</dbReference>
<dbReference type="PANTHER" id="PTHR43855">
    <property type="entry name" value="THIOSULFATE SULFURTRANSFERASE"/>
    <property type="match status" value="1"/>
</dbReference>
<keyword evidence="5" id="KW-1185">Reference proteome</keyword>
<keyword evidence="1" id="KW-0677">Repeat</keyword>
<evidence type="ECO:0000313" key="5">
    <source>
        <dbReference type="Proteomes" id="UP000190064"/>
    </source>
</evidence>
<reference evidence="4" key="1">
    <citation type="submission" date="2017-02" db="EMBL/GenBank/DDBJ databases">
        <title>Draft Genome Sequence of the Salt Water Bacterium Oceanospirillum linum ATCC 11336.</title>
        <authorList>
            <person name="Trachtenberg A.M."/>
            <person name="Carney J.G."/>
            <person name="Linnane J.D."/>
            <person name="Rheaume B.A."/>
            <person name="Pitts N.L."/>
            <person name="Mykles D.L."/>
            <person name="Maclea K.S."/>
        </authorList>
    </citation>
    <scope>NUCLEOTIDE SEQUENCE [LARGE SCALE GENOMIC DNA]</scope>
    <source>
        <strain evidence="4">ATCC 11336</strain>
    </source>
</reference>
<comment type="caution">
    <text evidence="4">The sequence shown here is derived from an EMBL/GenBank/DDBJ whole genome shotgun (WGS) entry which is preliminary data.</text>
</comment>
<accession>A0A1T1H965</accession>
<evidence type="ECO:0000313" key="4">
    <source>
        <dbReference type="EMBL" id="OOV86388.1"/>
    </source>
</evidence>
<dbReference type="CDD" id="cd01448">
    <property type="entry name" value="TST_Repeat_1"/>
    <property type="match status" value="1"/>
</dbReference>
<feature type="domain" description="Rhodanese" evidence="3">
    <location>
        <begin position="22"/>
        <end position="131"/>
    </location>
</feature>
<protein>
    <recommendedName>
        <fullName evidence="2">Sulfurtransferase</fullName>
    </recommendedName>
</protein>
<dbReference type="InterPro" id="IPR036873">
    <property type="entry name" value="Rhodanese-like_dom_sf"/>
</dbReference>
<proteinExistence type="predicted"/>
<feature type="domain" description="Rhodanese" evidence="3">
    <location>
        <begin position="162"/>
        <end position="275"/>
    </location>
</feature>
<evidence type="ECO:0000259" key="3">
    <source>
        <dbReference type="PROSITE" id="PS50206"/>
    </source>
</evidence>
<dbReference type="AlphaFoldDB" id="A0A1T1H965"/>
<dbReference type="STRING" id="966.BTA35_0212755"/>